<organism evidence="1 2">
    <name type="scientific">Panicum miliaceum</name>
    <name type="common">Proso millet</name>
    <name type="synonym">Broomcorn millet</name>
    <dbReference type="NCBI Taxonomy" id="4540"/>
    <lineage>
        <taxon>Eukaryota</taxon>
        <taxon>Viridiplantae</taxon>
        <taxon>Streptophyta</taxon>
        <taxon>Embryophyta</taxon>
        <taxon>Tracheophyta</taxon>
        <taxon>Spermatophyta</taxon>
        <taxon>Magnoliopsida</taxon>
        <taxon>Liliopsida</taxon>
        <taxon>Poales</taxon>
        <taxon>Poaceae</taxon>
        <taxon>PACMAD clade</taxon>
        <taxon>Panicoideae</taxon>
        <taxon>Panicodae</taxon>
        <taxon>Paniceae</taxon>
        <taxon>Panicinae</taxon>
        <taxon>Panicum</taxon>
        <taxon>Panicum sect. Panicum</taxon>
    </lineage>
</organism>
<protein>
    <submittedName>
        <fullName evidence="1">Uncharacterized protein</fullName>
    </submittedName>
</protein>
<comment type="caution">
    <text evidence="1">The sequence shown here is derived from an EMBL/GenBank/DDBJ whole genome shotgun (WGS) entry which is preliminary data.</text>
</comment>
<accession>A0A3L6RHS7</accession>
<evidence type="ECO:0000313" key="1">
    <source>
        <dbReference type="EMBL" id="RLN03658.1"/>
    </source>
</evidence>
<dbReference type="EMBL" id="PQIB02000008">
    <property type="protein sequence ID" value="RLN03658.1"/>
    <property type="molecule type" value="Genomic_DNA"/>
</dbReference>
<keyword evidence="2" id="KW-1185">Reference proteome</keyword>
<reference evidence="2" key="1">
    <citation type="journal article" date="2019" name="Nat. Commun.">
        <title>The genome of broomcorn millet.</title>
        <authorList>
            <person name="Zou C."/>
            <person name="Miki D."/>
            <person name="Li D."/>
            <person name="Tang Q."/>
            <person name="Xiao L."/>
            <person name="Rajput S."/>
            <person name="Deng P."/>
            <person name="Jia W."/>
            <person name="Huang R."/>
            <person name="Zhang M."/>
            <person name="Sun Y."/>
            <person name="Hu J."/>
            <person name="Fu X."/>
            <person name="Schnable P.S."/>
            <person name="Li F."/>
            <person name="Zhang H."/>
            <person name="Feng B."/>
            <person name="Zhu X."/>
            <person name="Liu R."/>
            <person name="Schnable J.C."/>
            <person name="Zhu J.-K."/>
            <person name="Zhang H."/>
        </authorList>
    </citation>
    <scope>NUCLEOTIDE SEQUENCE [LARGE SCALE GENOMIC DNA]</scope>
</reference>
<sequence length="233" mass="24467">MTLLFPASASSSSSSSCCCCCCCEGKGAKRSTGCESAILPASSGVPLWKPVRSISSSPATLVCAVPCCILRSLCAISLAICSLSLSLSRLIWLMLLIDDDDEIEVVGSWPPRVFNVGASGGDASGQGHLGVLAAATWLATRRTAPVLRCAAAMLPRCVLPAQLLASFSAATVLSRTMDLEDLILLSSFKVRQPMGRNIQSTPLHFSSLVLNFGSLHRTFHCAVFKSAMASPDI</sequence>
<proteinExistence type="predicted"/>
<gene>
    <name evidence="1" type="ORF">C2845_PM13G00400</name>
</gene>
<name>A0A3L6RHS7_PANMI</name>
<dbReference type="Proteomes" id="UP000275267">
    <property type="component" value="Unassembled WGS sequence"/>
</dbReference>
<dbReference type="AlphaFoldDB" id="A0A3L6RHS7"/>
<evidence type="ECO:0000313" key="2">
    <source>
        <dbReference type="Proteomes" id="UP000275267"/>
    </source>
</evidence>